<sequence length="136" mass="15323">MDIDGEAIEGTRGALFDSTCWQSVKIMRQTKIRQSTRLGWLSWSTSNPKLIDFGHYRKLRFNKIFCFVRTGIPMAKRHGSKPSFENLQLILMKFKVHFKAGGGFLLHKVKIDIACNITFVTSAGEVCPQNCAPAEG</sequence>
<gene>
    <name evidence="1" type="ORF">PanWU01x14_011650</name>
</gene>
<evidence type="ECO:0000313" key="2">
    <source>
        <dbReference type="Proteomes" id="UP000237105"/>
    </source>
</evidence>
<dbReference type="EMBL" id="JXTB01000004">
    <property type="protein sequence ID" value="PON79430.1"/>
    <property type="molecule type" value="Genomic_DNA"/>
</dbReference>
<evidence type="ECO:0000313" key="1">
    <source>
        <dbReference type="EMBL" id="PON79430.1"/>
    </source>
</evidence>
<dbReference type="Proteomes" id="UP000237105">
    <property type="component" value="Unassembled WGS sequence"/>
</dbReference>
<keyword evidence="2" id="KW-1185">Reference proteome</keyword>
<name>A0A2P5E1L0_PARAD</name>
<protein>
    <submittedName>
        <fullName evidence="1">Uncharacterized protein</fullName>
    </submittedName>
</protein>
<accession>A0A2P5E1L0</accession>
<organism evidence="1 2">
    <name type="scientific">Parasponia andersonii</name>
    <name type="common">Sponia andersonii</name>
    <dbReference type="NCBI Taxonomy" id="3476"/>
    <lineage>
        <taxon>Eukaryota</taxon>
        <taxon>Viridiplantae</taxon>
        <taxon>Streptophyta</taxon>
        <taxon>Embryophyta</taxon>
        <taxon>Tracheophyta</taxon>
        <taxon>Spermatophyta</taxon>
        <taxon>Magnoliopsida</taxon>
        <taxon>eudicotyledons</taxon>
        <taxon>Gunneridae</taxon>
        <taxon>Pentapetalae</taxon>
        <taxon>rosids</taxon>
        <taxon>fabids</taxon>
        <taxon>Rosales</taxon>
        <taxon>Cannabaceae</taxon>
        <taxon>Parasponia</taxon>
    </lineage>
</organism>
<proteinExistence type="predicted"/>
<comment type="caution">
    <text evidence="1">The sequence shown here is derived from an EMBL/GenBank/DDBJ whole genome shotgun (WGS) entry which is preliminary data.</text>
</comment>
<dbReference type="AlphaFoldDB" id="A0A2P5E1L0"/>
<reference evidence="2" key="1">
    <citation type="submission" date="2016-06" db="EMBL/GenBank/DDBJ databases">
        <title>Parallel loss of symbiosis genes in relatives of nitrogen-fixing non-legume Parasponia.</title>
        <authorList>
            <person name="Van Velzen R."/>
            <person name="Holmer R."/>
            <person name="Bu F."/>
            <person name="Rutten L."/>
            <person name="Van Zeijl A."/>
            <person name="Liu W."/>
            <person name="Santuari L."/>
            <person name="Cao Q."/>
            <person name="Sharma T."/>
            <person name="Shen D."/>
            <person name="Roswanjaya Y."/>
            <person name="Wardhani T."/>
            <person name="Kalhor M.S."/>
            <person name="Jansen J."/>
            <person name="Van den Hoogen J."/>
            <person name="Gungor B."/>
            <person name="Hartog M."/>
            <person name="Hontelez J."/>
            <person name="Verver J."/>
            <person name="Yang W.-C."/>
            <person name="Schijlen E."/>
            <person name="Repin R."/>
            <person name="Schilthuizen M."/>
            <person name="Schranz E."/>
            <person name="Heidstra R."/>
            <person name="Miyata K."/>
            <person name="Fedorova E."/>
            <person name="Kohlen W."/>
            <person name="Bisseling T."/>
            <person name="Smit S."/>
            <person name="Geurts R."/>
        </authorList>
    </citation>
    <scope>NUCLEOTIDE SEQUENCE [LARGE SCALE GENOMIC DNA]</scope>
    <source>
        <strain evidence="2">cv. WU1-14</strain>
    </source>
</reference>